<organism evidence="1 2">
    <name type="scientific">Catharanthus roseus</name>
    <name type="common">Madagascar periwinkle</name>
    <name type="synonym">Vinca rosea</name>
    <dbReference type="NCBI Taxonomy" id="4058"/>
    <lineage>
        <taxon>Eukaryota</taxon>
        <taxon>Viridiplantae</taxon>
        <taxon>Streptophyta</taxon>
        <taxon>Embryophyta</taxon>
        <taxon>Tracheophyta</taxon>
        <taxon>Spermatophyta</taxon>
        <taxon>Magnoliopsida</taxon>
        <taxon>eudicotyledons</taxon>
        <taxon>Gunneridae</taxon>
        <taxon>Pentapetalae</taxon>
        <taxon>asterids</taxon>
        <taxon>lamiids</taxon>
        <taxon>Gentianales</taxon>
        <taxon>Apocynaceae</taxon>
        <taxon>Rauvolfioideae</taxon>
        <taxon>Vinceae</taxon>
        <taxon>Catharanthinae</taxon>
        <taxon>Catharanthus</taxon>
    </lineage>
</organism>
<reference evidence="2" key="1">
    <citation type="journal article" date="2023" name="Nat. Plants">
        <title>Single-cell RNA sequencing provides a high-resolution roadmap for understanding the multicellular compartmentation of specialized metabolism.</title>
        <authorList>
            <person name="Sun S."/>
            <person name="Shen X."/>
            <person name="Li Y."/>
            <person name="Li Y."/>
            <person name="Wang S."/>
            <person name="Li R."/>
            <person name="Zhang H."/>
            <person name="Shen G."/>
            <person name="Guo B."/>
            <person name="Wei J."/>
            <person name="Xu J."/>
            <person name="St-Pierre B."/>
            <person name="Chen S."/>
            <person name="Sun C."/>
        </authorList>
    </citation>
    <scope>NUCLEOTIDE SEQUENCE [LARGE SCALE GENOMIC DNA]</scope>
</reference>
<evidence type="ECO:0000313" key="1">
    <source>
        <dbReference type="EMBL" id="KAI5653156.1"/>
    </source>
</evidence>
<protein>
    <submittedName>
        <fullName evidence="1">Uncharacterized protein</fullName>
    </submittedName>
</protein>
<keyword evidence="2" id="KW-1185">Reference proteome</keyword>
<dbReference type="EMBL" id="CM044707">
    <property type="protein sequence ID" value="KAI5653156.1"/>
    <property type="molecule type" value="Genomic_DNA"/>
</dbReference>
<name>A0ACB9ZXC5_CATRO</name>
<dbReference type="Proteomes" id="UP001060085">
    <property type="component" value="Linkage Group LG07"/>
</dbReference>
<comment type="caution">
    <text evidence="1">The sequence shown here is derived from an EMBL/GenBank/DDBJ whole genome shotgun (WGS) entry which is preliminary data.</text>
</comment>
<sequence>MQEHQGVVTRAKAKQLKNHKDQIEQEKFERLNFDVQDSMRLYPKVLNKTTKFHQPPYFDEELHPSPYDGRRGGFGRRGMPRHFEKVPRPQARHGEPLYVIMNMFNLLATMEETEVTKPWTE</sequence>
<proteinExistence type="predicted"/>
<evidence type="ECO:0000313" key="2">
    <source>
        <dbReference type="Proteomes" id="UP001060085"/>
    </source>
</evidence>
<accession>A0ACB9ZXC5</accession>
<gene>
    <name evidence="1" type="ORF">M9H77_30343</name>
</gene>